<feature type="transmembrane region" description="Helical" evidence="2">
    <location>
        <begin position="490"/>
        <end position="511"/>
    </location>
</feature>
<keyword evidence="2" id="KW-0472">Membrane</keyword>
<evidence type="ECO:0000313" key="3">
    <source>
        <dbReference type="EMBL" id="MBM7416720.1"/>
    </source>
</evidence>
<name>A0ABS2KYN5_9NOCA</name>
<dbReference type="EMBL" id="JAFBBK010000001">
    <property type="protein sequence ID" value="MBM7416720.1"/>
    <property type="molecule type" value="Genomic_DNA"/>
</dbReference>
<feature type="transmembrane region" description="Helical" evidence="2">
    <location>
        <begin position="345"/>
        <end position="363"/>
    </location>
</feature>
<keyword evidence="2" id="KW-0812">Transmembrane</keyword>
<protein>
    <submittedName>
        <fullName evidence="3">Membrane protein</fullName>
    </submittedName>
</protein>
<evidence type="ECO:0000313" key="4">
    <source>
        <dbReference type="Proteomes" id="UP000703038"/>
    </source>
</evidence>
<proteinExistence type="predicted"/>
<evidence type="ECO:0000256" key="2">
    <source>
        <dbReference type="SAM" id="Phobius"/>
    </source>
</evidence>
<dbReference type="NCBIfam" id="TIGR03057">
    <property type="entry name" value="xxxLxxG_by_4"/>
    <property type="match status" value="3"/>
</dbReference>
<comment type="caution">
    <text evidence="3">The sequence shown here is derived from an EMBL/GenBank/DDBJ whole genome shotgun (WGS) entry which is preliminary data.</text>
</comment>
<accession>A0ABS2KYN5</accession>
<keyword evidence="2" id="KW-1133">Transmembrane helix</keyword>
<feature type="region of interest" description="Disordered" evidence="1">
    <location>
        <begin position="49"/>
        <end position="77"/>
    </location>
</feature>
<sequence length="530" mass="53223">MTSPSAHGAPRSGLVATLSRPVIVVLVIALPLLLAGLYASFSGNDVVPLASQSSSETTTSADGSEGTDGGTTAAGDPLAKTRSALTQTQLPLSLLSGGLTQLTDAAPQLTDGVTQLSDGLGQARTGSQQLADGNSQLAGGLVQLQGGVGQLGDGAVQISGGVNQLTTPLLALGEKQAKVTSSIADVANRIEVLNNPITTDAARQLRELIDTLNAQGIGPDTVSQINQLRDGAALLAFQLDDPSSEFVTGVNTAVDGSALLSTGAGQLNDGIIQLDDGGKQLKAGTDQIATGIEPIGGVVSSLQTNVKTAQTSLPAANAVAATTTTDENGQTQTTLVVQGSTPSNYYLIAALVAVAAAAAVSLMRLLTRRDRLARIAPVLGALAVTAAAGIAYWFVGDGLSVGSLLGGIVFLFLGSAAFLAAAGAVQMAFGRAVGQSINLVLLLVQLVLAGGALVGSPDSSVFGKAAAFTPVGWLAAGLERIAADAMDSTGWLAVLVMVALLAVSGLVYSLVARSDPEDDRAAYRDEPRLA</sequence>
<feature type="compositionally biased region" description="Low complexity" evidence="1">
    <location>
        <begin position="51"/>
        <end position="76"/>
    </location>
</feature>
<feature type="transmembrane region" description="Helical" evidence="2">
    <location>
        <begin position="437"/>
        <end position="455"/>
    </location>
</feature>
<gene>
    <name evidence="3" type="ORF">JOE42_003453</name>
</gene>
<organism evidence="3 4">
    <name type="scientific">Rhodococcoides corynebacterioides</name>
    <dbReference type="NCBI Taxonomy" id="53972"/>
    <lineage>
        <taxon>Bacteria</taxon>
        <taxon>Bacillati</taxon>
        <taxon>Actinomycetota</taxon>
        <taxon>Actinomycetes</taxon>
        <taxon>Mycobacteriales</taxon>
        <taxon>Nocardiaceae</taxon>
        <taxon>Rhodococcoides</taxon>
    </lineage>
</organism>
<feature type="transmembrane region" description="Helical" evidence="2">
    <location>
        <begin position="375"/>
        <end position="395"/>
    </location>
</feature>
<dbReference type="RefSeq" id="WP_204869461.1">
    <property type="nucleotide sequence ID" value="NZ_JAFBBK010000001.1"/>
</dbReference>
<feature type="transmembrane region" description="Helical" evidence="2">
    <location>
        <begin position="21"/>
        <end position="41"/>
    </location>
</feature>
<dbReference type="InterPro" id="IPR023908">
    <property type="entry name" value="xxxLxxG_rpt"/>
</dbReference>
<keyword evidence="4" id="KW-1185">Reference proteome</keyword>
<feature type="transmembrane region" description="Helical" evidence="2">
    <location>
        <begin position="401"/>
        <end position="425"/>
    </location>
</feature>
<dbReference type="Proteomes" id="UP000703038">
    <property type="component" value="Unassembled WGS sequence"/>
</dbReference>
<evidence type="ECO:0000256" key="1">
    <source>
        <dbReference type="SAM" id="MobiDB-lite"/>
    </source>
</evidence>
<dbReference type="Gene3D" id="1.10.287.950">
    <property type="entry name" value="Methyl-accepting chemotaxis protein"/>
    <property type="match status" value="1"/>
</dbReference>
<reference evidence="3 4" key="1">
    <citation type="submission" date="2021-01" db="EMBL/GenBank/DDBJ databases">
        <title>Genomics of switchgrass bacterial isolates.</title>
        <authorList>
            <person name="Shade A."/>
        </authorList>
    </citation>
    <scope>NUCLEOTIDE SEQUENCE [LARGE SCALE GENOMIC DNA]</scope>
    <source>
        <strain evidence="3 4">PvP111</strain>
    </source>
</reference>